<evidence type="ECO:0000313" key="3">
    <source>
        <dbReference type="Proteomes" id="UP001429984"/>
    </source>
</evidence>
<accession>A0ABS0B4F6</accession>
<dbReference type="InterPro" id="IPR029058">
    <property type="entry name" value="AB_hydrolase_fold"/>
</dbReference>
<dbReference type="RefSeq" id="WP_194929308.1">
    <property type="nucleotide sequence ID" value="NZ_JADLZT010000001.1"/>
</dbReference>
<evidence type="ECO:0000259" key="1">
    <source>
        <dbReference type="Pfam" id="PF12697"/>
    </source>
</evidence>
<organism evidence="2 3">
    <name type="scientific">Lysobacter niastensis</name>
    <dbReference type="NCBI Taxonomy" id="380629"/>
    <lineage>
        <taxon>Bacteria</taxon>
        <taxon>Pseudomonadati</taxon>
        <taxon>Pseudomonadota</taxon>
        <taxon>Gammaproteobacteria</taxon>
        <taxon>Lysobacterales</taxon>
        <taxon>Lysobacteraceae</taxon>
        <taxon>Lysobacter</taxon>
    </lineage>
</organism>
<proteinExistence type="predicted"/>
<dbReference type="Proteomes" id="UP001429984">
    <property type="component" value="Unassembled WGS sequence"/>
</dbReference>
<dbReference type="InterPro" id="IPR000073">
    <property type="entry name" value="AB_hydrolase_1"/>
</dbReference>
<dbReference type="Gene3D" id="3.40.50.1820">
    <property type="entry name" value="alpha/beta hydrolase"/>
    <property type="match status" value="1"/>
</dbReference>
<name>A0ABS0B4F6_9GAMM</name>
<sequence>MTVRQALMLHGAGGGAWEWSVWRAVFAAHGIEAVAEDLRPAASGLAATGFDDYAAQVAAALASLPRPRALVGASLGGLLAMACSTQADALVLVNPMPPAPWAGRMPAKDRGDIVHWARDARLATTRRALPDSDDATALHALRRWRDESGAVLRAAQQGIEVAVPACPVLCIASGSDEDVPAALTEALADAWNATLLRLPQASHVGPLLGRDAASVATQAAVWLSAR</sequence>
<evidence type="ECO:0000313" key="2">
    <source>
        <dbReference type="EMBL" id="MBF6022713.1"/>
    </source>
</evidence>
<reference evidence="2 3" key="1">
    <citation type="submission" date="2020-11" db="EMBL/GenBank/DDBJ databases">
        <title>Draft Genome Sequence and Secondary Metabolite Biosynthetic Potential of the Lysobacter niastensis Type strain DSM 18481.</title>
        <authorList>
            <person name="Turrini P."/>
            <person name="Artuso I."/>
            <person name="Tescari M."/>
            <person name="Lugli G.A."/>
            <person name="Frangipani E."/>
            <person name="Ventura M."/>
            <person name="Visca P."/>
        </authorList>
    </citation>
    <scope>NUCLEOTIDE SEQUENCE [LARGE SCALE GENOMIC DNA]</scope>
    <source>
        <strain evidence="2 3">DSM 18481</strain>
    </source>
</reference>
<comment type="caution">
    <text evidence="2">The sequence shown here is derived from an EMBL/GenBank/DDBJ whole genome shotgun (WGS) entry which is preliminary data.</text>
</comment>
<dbReference type="GO" id="GO:0016787">
    <property type="term" value="F:hydrolase activity"/>
    <property type="evidence" value="ECO:0007669"/>
    <property type="project" value="UniProtKB-KW"/>
</dbReference>
<dbReference type="SUPFAM" id="SSF53474">
    <property type="entry name" value="alpha/beta-Hydrolases"/>
    <property type="match status" value="1"/>
</dbReference>
<protein>
    <submittedName>
        <fullName evidence="2">Alpha/beta hydrolase</fullName>
    </submittedName>
</protein>
<dbReference type="EMBL" id="JADLZT010000001">
    <property type="protein sequence ID" value="MBF6022713.1"/>
    <property type="molecule type" value="Genomic_DNA"/>
</dbReference>
<feature type="domain" description="AB hydrolase-1" evidence="1">
    <location>
        <begin position="7"/>
        <end position="211"/>
    </location>
</feature>
<dbReference type="Pfam" id="PF12697">
    <property type="entry name" value="Abhydrolase_6"/>
    <property type="match status" value="1"/>
</dbReference>
<keyword evidence="2" id="KW-0378">Hydrolase</keyword>
<gene>
    <name evidence="2" type="ORF">IU514_01590</name>
</gene>
<keyword evidence="3" id="KW-1185">Reference proteome</keyword>